<evidence type="ECO:0000256" key="1">
    <source>
        <dbReference type="SAM" id="Phobius"/>
    </source>
</evidence>
<dbReference type="Proteomes" id="UP000199158">
    <property type="component" value="Unassembled WGS sequence"/>
</dbReference>
<evidence type="ECO:0000313" key="2">
    <source>
        <dbReference type="EMBL" id="SEM95018.1"/>
    </source>
</evidence>
<protein>
    <submittedName>
        <fullName evidence="2">YcxB-like protein</fullName>
    </submittedName>
</protein>
<sequence>MEQTDDCAVQIEYQTNYDDLMLALKLAERADTKNKRWVVLITWCAFAAGMLPISPLFSAVFAAAAVYTLYMRWIRPHSNRHKLAKQIAEKGATYCLRVFAKGIAITEGEQTHRLFYSEMRTIESDSLFLLFHKQYALMVIPKRYFGEQLEAAKQLFISGMAENYRKISE</sequence>
<evidence type="ECO:0000313" key="3">
    <source>
        <dbReference type="Proteomes" id="UP000199158"/>
    </source>
</evidence>
<dbReference type="STRING" id="474960.SAMN05216180_2163"/>
<feature type="transmembrane region" description="Helical" evidence="1">
    <location>
        <begin position="37"/>
        <end position="70"/>
    </location>
</feature>
<dbReference type="RefSeq" id="WP_092754890.1">
    <property type="nucleotide sequence ID" value="NZ_FOCG01000002.1"/>
</dbReference>
<reference evidence="2 3" key="1">
    <citation type="submission" date="2016-10" db="EMBL/GenBank/DDBJ databases">
        <authorList>
            <person name="de Groot N.N."/>
        </authorList>
    </citation>
    <scope>NUCLEOTIDE SEQUENCE [LARGE SCALE GENOMIC DNA]</scope>
    <source>
        <strain evidence="2 3">CGMCC 1.5070</strain>
    </source>
</reference>
<accession>A0A1H8CL57</accession>
<dbReference type="AlphaFoldDB" id="A0A1H8CL57"/>
<dbReference type="EMBL" id="FOCG01000002">
    <property type="protein sequence ID" value="SEM95018.1"/>
    <property type="molecule type" value="Genomic_DNA"/>
</dbReference>
<organism evidence="2 3">
    <name type="scientific">Hydrogenoanaerobacterium saccharovorans</name>
    <dbReference type="NCBI Taxonomy" id="474960"/>
    <lineage>
        <taxon>Bacteria</taxon>
        <taxon>Bacillati</taxon>
        <taxon>Bacillota</taxon>
        <taxon>Clostridia</taxon>
        <taxon>Eubacteriales</taxon>
        <taxon>Oscillospiraceae</taxon>
        <taxon>Hydrogenoanaerobacterium</taxon>
    </lineage>
</organism>
<name>A0A1H8CL57_9FIRM</name>
<keyword evidence="1" id="KW-0472">Membrane</keyword>
<keyword evidence="1" id="KW-1133">Transmembrane helix</keyword>
<proteinExistence type="predicted"/>
<keyword evidence="3" id="KW-1185">Reference proteome</keyword>
<keyword evidence="1" id="KW-0812">Transmembrane</keyword>
<gene>
    <name evidence="2" type="ORF">SAMN05216180_2163</name>
</gene>